<keyword evidence="11" id="KW-1185">Reference proteome</keyword>
<sequence length="368" mass="40478">MPNLIKKILVDKTFLVTFILSIISLVAGNVRITDIDFKTIYSLASLLIIVAIYQDLGILKHIANYIVSKCHSSRSVFLVLLLCSFVGSMLFTNDVAILTLVPIFFNIKKYINLPSIATISLLAIYANLGSSITPFGNPQNIYIVSFYKLSISQFLGMSLIIGSIALVALFISCLFIDNEEVTTNFDNNQVIDRKKTTLLIVSSLVVLLGVLSVIPILFSLIISILSGLFLSKKVFLHVDYAIILTFVNFFIIVGAVSKIALVHHLATITTQNSIATFISACITSQFISNVPTAVLLSKFTDNVYPLFLGVSVGGLGTLIASLANLLALRQYSAYSQNHTNFTFFKIFTFLNILFLSIFVLIGLLLLFL</sequence>
<dbReference type="PANTHER" id="PTHR43568">
    <property type="entry name" value="P PROTEIN"/>
    <property type="match status" value="1"/>
</dbReference>
<keyword evidence="5 6" id="KW-0472">Membrane</keyword>
<evidence type="ECO:0000313" key="10">
    <source>
        <dbReference type="Proteomes" id="UP000198868"/>
    </source>
</evidence>
<comment type="subcellular location">
    <subcellularLocation>
        <location evidence="1">Membrane</location>
        <topology evidence="1">Multi-pass membrane protein</topology>
    </subcellularLocation>
</comment>
<dbReference type="InterPro" id="IPR051475">
    <property type="entry name" value="Diverse_Ion_Transporter"/>
</dbReference>
<feature type="transmembrane region" description="Helical" evidence="6">
    <location>
        <begin position="12"/>
        <end position="33"/>
    </location>
</feature>
<feature type="domain" description="Citrate transporter-like" evidence="7">
    <location>
        <begin position="8"/>
        <end position="302"/>
    </location>
</feature>
<evidence type="ECO:0000313" key="8">
    <source>
        <dbReference type="EMBL" id="CUW08757.1"/>
    </source>
</evidence>
<evidence type="ECO:0000256" key="2">
    <source>
        <dbReference type="ARBA" id="ARBA00022448"/>
    </source>
</evidence>
<proteinExistence type="predicted"/>
<evidence type="ECO:0000313" key="9">
    <source>
        <dbReference type="EMBL" id="CUW16679.1"/>
    </source>
</evidence>
<evidence type="ECO:0000256" key="5">
    <source>
        <dbReference type="ARBA" id="ARBA00023136"/>
    </source>
</evidence>
<gene>
    <name evidence="9" type="ORF">KSL4_0554</name>
    <name evidence="8" type="ORF">PL111_0057</name>
</gene>
<evidence type="ECO:0000256" key="3">
    <source>
        <dbReference type="ARBA" id="ARBA00022692"/>
    </source>
</evidence>
<feature type="transmembrane region" description="Helical" evidence="6">
    <location>
        <begin position="274"/>
        <end position="296"/>
    </location>
</feature>
<organism evidence="8 10">
    <name type="scientific">Leuconostoc inhae</name>
    <dbReference type="NCBI Taxonomy" id="178001"/>
    <lineage>
        <taxon>Bacteria</taxon>
        <taxon>Bacillati</taxon>
        <taxon>Bacillota</taxon>
        <taxon>Bacilli</taxon>
        <taxon>Lactobacillales</taxon>
        <taxon>Lactobacillaceae</taxon>
        <taxon>Leuconostoc</taxon>
    </lineage>
</organism>
<accession>A0AAN2UF68</accession>
<reference evidence="10 11" key="1">
    <citation type="submission" date="2015-12" db="EMBL/GenBank/DDBJ databases">
        <authorList>
            <person name="Andreevskaya M."/>
        </authorList>
    </citation>
    <scope>NUCLEOTIDE SEQUENCE [LARGE SCALE GENOMIC DNA]</scope>
    <source>
        <strain evidence="9 11">KSL4-2</strain>
        <strain evidence="8 10">PL111</strain>
    </source>
</reference>
<protein>
    <recommendedName>
        <fullName evidence="7">Citrate transporter-like domain-containing protein</fullName>
    </recommendedName>
</protein>
<feature type="transmembrane region" description="Helical" evidence="6">
    <location>
        <begin position="197"/>
        <end position="230"/>
    </location>
</feature>
<evidence type="ECO:0000259" key="7">
    <source>
        <dbReference type="Pfam" id="PF03600"/>
    </source>
</evidence>
<evidence type="ECO:0000313" key="11">
    <source>
        <dbReference type="Proteomes" id="UP000199047"/>
    </source>
</evidence>
<dbReference type="PANTHER" id="PTHR43568:SF1">
    <property type="entry name" value="P PROTEIN"/>
    <property type="match status" value="1"/>
</dbReference>
<feature type="transmembrane region" description="Helical" evidence="6">
    <location>
        <begin position="242"/>
        <end position="262"/>
    </location>
</feature>
<dbReference type="InterPro" id="IPR004680">
    <property type="entry name" value="Cit_transptr-like_dom"/>
</dbReference>
<comment type="caution">
    <text evidence="8">The sequence shown here is derived from an EMBL/GenBank/DDBJ whole genome shotgun (WGS) entry which is preliminary data.</text>
</comment>
<keyword evidence="4 6" id="KW-1133">Transmembrane helix</keyword>
<name>A0AAN2UF68_9LACO</name>
<evidence type="ECO:0000256" key="6">
    <source>
        <dbReference type="SAM" id="Phobius"/>
    </source>
</evidence>
<dbReference type="GO" id="GO:0055085">
    <property type="term" value="P:transmembrane transport"/>
    <property type="evidence" value="ECO:0007669"/>
    <property type="project" value="InterPro"/>
</dbReference>
<dbReference type="Proteomes" id="UP000198868">
    <property type="component" value="Unassembled WGS sequence"/>
</dbReference>
<dbReference type="AlphaFoldDB" id="A0AAN2UF68"/>
<dbReference type="Pfam" id="PF03600">
    <property type="entry name" value="CitMHS"/>
    <property type="match status" value="1"/>
</dbReference>
<dbReference type="GeneID" id="34300802"/>
<feature type="transmembrane region" description="Helical" evidence="6">
    <location>
        <begin position="77"/>
        <end position="105"/>
    </location>
</feature>
<feature type="transmembrane region" description="Helical" evidence="6">
    <location>
        <begin position="111"/>
        <end position="133"/>
    </location>
</feature>
<keyword evidence="2" id="KW-0813">Transport</keyword>
<evidence type="ECO:0000256" key="1">
    <source>
        <dbReference type="ARBA" id="ARBA00004141"/>
    </source>
</evidence>
<feature type="transmembrane region" description="Helical" evidence="6">
    <location>
        <begin position="303"/>
        <end position="326"/>
    </location>
</feature>
<feature type="transmembrane region" description="Helical" evidence="6">
    <location>
        <begin position="39"/>
        <end position="56"/>
    </location>
</feature>
<feature type="transmembrane region" description="Helical" evidence="6">
    <location>
        <begin position="154"/>
        <end position="177"/>
    </location>
</feature>
<dbReference type="RefSeq" id="WP_013231152.1">
    <property type="nucleotide sequence ID" value="NZ_FBSX01000022.1"/>
</dbReference>
<evidence type="ECO:0000256" key="4">
    <source>
        <dbReference type="ARBA" id="ARBA00022989"/>
    </source>
</evidence>
<dbReference type="EMBL" id="FBTU01000013">
    <property type="protein sequence ID" value="CUW08757.1"/>
    <property type="molecule type" value="Genomic_DNA"/>
</dbReference>
<dbReference type="EMBL" id="FBTB01000019">
    <property type="protein sequence ID" value="CUW16679.1"/>
    <property type="molecule type" value="Genomic_DNA"/>
</dbReference>
<feature type="transmembrane region" description="Helical" evidence="6">
    <location>
        <begin position="346"/>
        <end position="367"/>
    </location>
</feature>
<dbReference type="GO" id="GO:0016020">
    <property type="term" value="C:membrane"/>
    <property type="evidence" value="ECO:0007669"/>
    <property type="project" value="UniProtKB-SubCell"/>
</dbReference>
<dbReference type="Proteomes" id="UP000199047">
    <property type="component" value="Unassembled WGS sequence"/>
</dbReference>
<keyword evidence="3 6" id="KW-0812">Transmembrane</keyword>